<dbReference type="PANTHER" id="PTHR33778:SF1">
    <property type="entry name" value="MAGNESIUM TRANSPORTER YHID-RELATED"/>
    <property type="match status" value="1"/>
</dbReference>
<sequence length="145" mass="15796">MTDWQDIITYSFWFRIFFSVICGSIVGLERQWRDKPMGIRTSVLICLATMTFVYLGETLPGEKDVARVLGQVVTGIGFLGAGGIILNREGFVVGLTSAAVVWMLAAIGAAIGLGHYSWALVLSVVEVVVLTGTEQLESVVRKIKK</sequence>
<protein>
    <recommendedName>
        <fullName evidence="8">MgtC/SapB/SrpB/YhiD N-terminal domain-containing protein</fullName>
    </recommendedName>
</protein>
<evidence type="ECO:0000313" key="9">
    <source>
        <dbReference type="EMBL" id="PIQ85098.1"/>
    </source>
</evidence>
<evidence type="ECO:0000259" key="8">
    <source>
        <dbReference type="Pfam" id="PF02308"/>
    </source>
</evidence>
<dbReference type="InterPro" id="IPR049177">
    <property type="entry name" value="MgtC_SapB_SrpB_YhiD_N"/>
</dbReference>
<keyword evidence="5 7" id="KW-1133">Transmembrane helix</keyword>
<evidence type="ECO:0000256" key="3">
    <source>
        <dbReference type="ARBA" id="ARBA00022475"/>
    </source>
</evidence>
<evidence type="ECO:0000256" key="4">
    <source>
        <dbReference type="ARBA" id="ARBA00022692"/>
    </source>
</evidence>
<dbReference type="GO" id="GO:0005886">
    <property type="term" value="C:plasma membrane"/>
    <property type="evidence" value="ECO:0007669"/>
    <property type="project" value="UniProtKB-SubCell"/>
</dbReference>
<dbReference type="InterPro" id="IPR003416">
    <property type="entry name" value="MgtC/SapB/SrpB/YhiD_fam"/>
</dbReference>
<organism evidence="9 10">
    <name type="scientific">Candidatus Abzuiibacterium crystallinum</name>
    <dbReference type="NCBI Taxonomy" id="1974748"/>
    <lineage>
        <taxon>Bacteria</taxon>
        <taxon>Pseudomonadati</taxon>
        <taxon>Candidatus Omnitrophota</taxon>
        <taxon>Candidatus Abzuiibacterium</taxon>
    </lineage>
</organism>
<feature type="transmembrane region" description="Helical" evidence="7">
    <location>
        <begin position="37"/>
        <end position="56"/>
    </location>
</feature>
<gene>
    <name evidence="9" type="ORF">COV74_10905</name>
</gene>
<evidence type="ECO:0000313" key="10">
    <source>
        <dbReference type="Proteomes" id="UP000230859"/>
    </source>
</evidence>
<dbReference type="EMBL" id="PCVY01000076">
    <property type="protein sequence ID" value="PIQ85098.1"/>
    <property type="molecule type" value="Genomic_DNA"/>
</dbReference>
<feature type="domain" description="MgtC/SapB/SrpB/YhiD N-terminal" evidence="8">
    <location>
        <begin position="17"/>
        <end position="138"/>
    </location>
</feature>
<dbReference type="PANTHER" id="PTHR33778">
    <property type="entry name" value="PROTEIN MGTC"/>
    <property type="match status" value="1"/>
</dbReference>
<evidence type="ECO:0000256" key="1">
    <source>
        <dbReference type="ARBA" id="ARBA00004651"/>
    </source>
</evidence>
<feature type="transmembrane region" description="Helical" evidence="7">
    <location>
        <begin position="91"/>
        <end position="111"/>
    </location>
</feature>
<comment type="subcellular location">
    <subcellularLocation>
        <location evidence="1">Cell membrane</location>
        <topology evidence="1">Multi-pass membrane protein</topology>
    </subcellularLocation>
</comment>
<evidence type="ECO:0000256" key="5">
    <source>
        <dbReference type="ARBA" id="ARBA00022989"/>
    </source>
</evidence>
<feature type="transmembrane region" description="Helical" evidence="7">
    <location>
        <begin position="68"/>
        <end position="86"/>
    </location>
</feature>
<keyword evidence="3" id="KW-1003">Cell membrane</keyword>
<feature type="transmembrane region" description="Helical" evidence="7">
    <location>
        <begin position="12"/>
        <end position="28"/>
    </location>
</feature>
<evidence type="ECO:0000256" key="6">
    <source>
        <dbReference type="ARBA" id="ARBA00023136"/>
    </source>
</evidence>
<accession>A0A2H0LKZ6</accession>
<evidence type="ECO:0000256" key="2">
    <source>
        <dbReference type="ARBA" id="ARBA00009298"/>
    </source>
</evidence>
<comment type="similarity">
    <text evidence="2">Belongs to the MgtC/SapB family.</text>
</comment>
<dbReference type="AlphaFoldDB" id="A0A2H0LKZ6"/>
<keyword evidence="4 7" id="KW-0812">Transmembrane</keyword>
<dbReference type="Proteomes" id="UP000230859">
    <property type="component" value="Unassembled WGS sequence"/>
</dbReference>
<reference evidence="9 10" key="1">
    <citation type="submission" date="2017-09" db="EMBL/GenBank/DDBJ databases">
        <title>Depth-based differentiation of microbial function through sediment-hosted aquifers and enrichment of novel symbionts in the deep terrestrial subsurface.</title>
        <authorList>
            <person name="Probst A.J."/>
            <person name="Ladd B."/>
            <person name="Jarett J.K."/>
            <person name="Geller-Mcgrath D.E."/>
            <person name="Sieber C.M."/>
            <person name="Emerson J.B."/>
            <person name="Anantharaman K."/>
            <person name="Thomas B.C."/>
            <person name="Malmstrom R."/>
            <person name="Stieglmeier M."/>
            <person name="Klingl A."/>
            <person name="Woyke T."/>
            <person name="Ryan C.M."/>
            <person name="Banfield J.F."/>
        </authorList>
    </citation>
    <scope>NUCLEOTIDE SEQUENCE [LARGE SCALE GENOMIC DNA]</scope>
    <source>
        <strain evidence="9">CG11_big_fil_rev_8_21_14_0_20_45_26</strain>
    </source>
</reference>
<proteinExistence type="inferred from homology"/>
<evidence type="ECO:0000256" key="7">
    <source>
        <dbReference type="SAM" id="Phobius"/>
    </source>
</evidence>
<keyword evidence="6 7" id="KW-0472">Membrane</keyword>
<dbReference type="Pfam" id="PF02308">
    <property type="entry name" value="MgtC"/>
    <property type="match status" value="1"/>
</dbReference>
<name>A0A2H0LKZ6_9BACT</name>
<comment type="caution">
    <text evidence="9">The sequence shown here is derived from an EMBL/GenBank/DDBJ whole genome shotgun (WGS) entry which is preliminary data.</text>
</comment>
<dbReference type="PRINTS" id="PR01837">
    <property type="entry name" value="MGTCSAPBPROT"/>
</dbReference>